<gene>
    <name evidence="1" type="ORF">FN924_18425</name>
</gene>
<dbReference type="KEGG" id="aqt:FN924_18425"/>
<sequence length="137" mass="15635">MKELTIGLLSAPELPEKMARRLAEILPDALKENIDKYVHWNIEIEVDSLTGAAETANEITEEAEKRRQSNNWNYVISVTDLPIISKKDIVLAISNQNKNVAQVSIPAFGLLPMEKRLKETIIQMVKDLHNKKTDRWT</sequence>
<evidence type="ECO:0000313" key="2">
    <source>
        <dbReference type="Proteomes" id="UP000315215"/>
    </source>
</evidence>
<dbReference type="EMBL" id="CP041666">
    <property type="protein sequence ID" value="QDP41969.1"/>
    <property type="molecule type" value="Genomic_DNA"/>
</dbReference>
<dbReference type="RefSeq" id="WP_143896999.1">
    <property type="nucleotide sequence ID" value="NZ_CP041666.1"/>
</dbReference>
<reference evidence="1 2" key="1">
    <citation type="submission" date="2019-07" db="EMBL/GenBank/DDBJ databases">
        <authorList>
            <person name="Li J."/>
        </authorList>
    </citation>
    <scope>NUCLEOTIDE SEQUENCE [LARGE SCALE GENOMIC DNA]</scope>
    <source>
        <strain evidence="1 2">TKL69</strain>
    </source>
</reference>
<evidence type="ECO:0000313" key="1">
    <source>
        <dbReference type="EMBL" id="QDP41969.1"/>
    </source>
</evidence>
<proteinExistence type="predicted"/>
<name>A0A516KKQ0_9BACI</name>
<protein>
    <submittedName>
        <fullName evidence="1">Uncharacterized protein</fullName>
    </submittedName>
</protein>
<dbReference type="OrthoDB" id="8477132at2"/>
<accession>A0A516KKQ0</accession>
<keyword evidence="2" id="KW-1185">Reference proteome</keyword>
<dbReference type="AlphaFoldDB" id="A0A516KKQ0"/>
<dbReference type="Proteomes" id="UP000315215">
    <property type="component" value="Chromosome"/>
</dbReference>
<organism evidence="1 2">
    <name type="scientific">Radiobacillus deserti</name>
    <dbReference type="NCBI Taxonomy" id="2594883"/>
    <lineage>
        <taxon>Bacteria</taxon>
        <taxon>Bacillati</taxon>
        <taxon>Bacillota</taxon>
        <taxon>Bacilli</taxon>
        <taxon>Bacillales</taxon>
        <taxon>Bacillaceae</taxon>
        <taxon>Radiobacillus</taxon>
    </lineage>
</organism>